<evidence type="ECO:0000259" key="2">
    <source>
        <dbReference type="PROSITE" id="PS50011"/>
    </source>
</evidence>
<evidence type="ECO:0000256" key="1">
    <source>
        <dbReference type="SAM" id="MobiDB-lite"/>
    </source>
</evidence>
<accession>A0A9N8WLQ3</accession>
<name>A0A9N8WLQ3_9GLOM</name>
<feature type="region of interest" description="Disordered" evidence="1">
    <location>
        <begin position="351"/>
        <end position="378"/>
    </location>
</feature>
<dbReference type="OrthoDB" id="26681at2759"/>
<dbReference type="Pfam" id="PF02138">
    <property type="entry name" value="Beach"/>
    <property type="match status" value="1"/>
</dbReference>
<dbReference type="SUPFAM" id="SSF81837">
    <property type="entry name" value="BEACH domain"/>
    <property type="match status" value="1"/>
</dbReference>
<organism evidence="4 5">
    <name type="scientific">Ambispora leptoticha</name>
    <dbReference type="NCBI Taxonomy" id="144679"/>
    <lineage>
        <taxon>Eukaryota</taxon>
        <taxon>Fungi</taxon>
        <taxon>Fungi incertae sedis</taxon>
        <taxon>Mucoromycota</taxon>
        <taxon>Glomeromycotina</taxon>
        <taxon>Glomeromycetes</taxon>
        <taxon>Archaeosporales</taxon>
        <taxon>Ambisporaceae</taxon>
        <taxon>Ambispora</taxon>
    </lineage>
</organism>
<evidence type="ECO:0000313" key="5">
    <source>
        <dbReference type="Proteomes" id="UP000789508"/>
    </source>
</evidence>
<dbReference type="EMBL" id="CAJVPS010000475">
    <property type="protein sequence ID" value="CAG8488716.1"/>
    <property type="molecule type" value="Genomic_DNA"/>
</dbReference>
<evidence type="ECO:0000313" key="4">
    <source>
        <dbReference type="EMBL" id="CAG8488716.1"/>
    </source>
</evidence>
<dbReference type="Gene3D" id="1.10.1540.10">
    <property type="entry name" value="BEACH domain"/>
    <property type="match status" value="1"/>
</dbReference>
<feature type="compositionally biased region" description="Polar residues" evidence="1">
    <location>
        <begin position="351"/>
        <end position="366"/>
    </location>
</feature>
<dbReference type="CDD" id="cd06071">
    <property type="entry name" value="Beach"/>
    <property type="match status" value="1"/>
</dbReference>
<dbReference type="InterPro" id="IPR000409">
    <property type="entry name" value="BEACH_dom"/>
</dbReference>
<gene>
    <name evidence="4" type="ORF">ALEPTO_LOCUS2867</name>
</gene>
<dbReference type="InterPro" id="IPR000719">
    <property type="entry name" value="Prot_kinase_dom"/>
</dbReference>
<dbReference type="SMART" id="SM01026">
    <property type="entry name" value="Beach"/>
    <property type="match status" value="1"/>
</dbReference>
<evidence type="ECO:0000259" key="3">
    <source>
        <dbReference type="PROSITE" id="PS50197"/>
    </source>
</evidence>
<dbReference type="InterPro" id="IPR011009">
    <property type="entry name" value="Kinase-like_dom_sf"/>
</dbReference>
<dbReference type="PROSITE" id="PS50197">
    <property type="entry name" value="BEACH"/>
    <property type="match status" value="1"/>
</dbReference>
<dbReference type="Proteomes" id="UP000789508">
    <property type="component" value="Unassembled WGS sequence"/>
</dbReference>
<reference evidence="4" key="1">
    <citation type="submission" date="2021-06" db="EMBL/GenBank/DDBJ databases">
        <authorList>
            <person name="Kallberg Y."/>
            <person name="Tangrot J."/>
            <person name="Rosling A."/>
        </authorList>
    </citation>
    <scope>NUCLEOTIDE SEQUENCE</scope>
    <source>
        <strain evidence="4">FL130A</strain>
    </source>
</reference>
<dbReference type="SUPFAM" id="SSF56112">
    <property type="entry name" value="Protein kinase-like (PK-like)"/>
    <property type="match status" value="1"/>
</dbReference>
<dbReference type="SMART" id="SM00220">
    <property type="entry name" value="S_TKc"/>
    <property type="match status" value="1"/>
</dbReference>
<dbReference type="GO" id="GO:0005524">
    <property type="term" value="F:ATP binding"/>
    <property type="evidence" value="ECO:0007669"/>
    <property type="project" value="InterPro"/>
</dbReference>
<dbReference type="Pfam" id="PF00069">
    <property type="entry name" value="Pkinase"/>
    <property type="match status" value="1"/>
</dbReference>
<sequence length="884" mass="100447">MVTTDRLTREELTSIIAKELRIDVAFPCFSVEEQTGATACCVVHKHWLATLKQACLGDKIRLNRYSTITRPENNNSEQLSEDRQAPTTNILVSVLLKRVSRENKRRPQLYQKPLSNGIEQQTLVDSIKNNNYDENKLPIRTFIKEQLEENPGPNFIEMLSKYEKYSPVLSDSYISSSGEGGDDLENSELIRQKLFVDKFLETLYPHCAYFRISSSSTSSTSDDSSISSNNETLCLELITESNHNSSNNEILSMNPNLIDIFAVLESERAYYFMAPYRGTTLQDLLNFSPGVLKSNVKKSFVVYQLLRGVQELHEQGLVHGNLKLSNIFVDENLWINITGFECCAPVPEKSPASSSLEQSNTESDMASNKIPRGRRIGDPNFHPIFPWITDFTGSTPSQNWRDFTKTKFRLNKGLLGDEQLDFTFDGPVPHHITDILSDITYYVYLARKTPIPVLCQYVRTKYEPNEYPSSLQRLFEWTPDECIPEFYTDDSIFTSMHPDMPDLQLPAWASTPQEFIRIHSAALESDYVSSQLHHWIDLTFGCKLSGSDAVEAKNVALPLLDGQDSFMKHGITQLFNDPHPQRSINWNQSQREFDSHKLEATSALEMYNKLNSKKRIASKNFTEKSRSPQTSEKISDPLIFDIPAAEKILIKPPGSLPRSKKQVPPARPLSLYDLSNPNYIRERDLSTASIGDSKDPLARIESLASLLNSIPIQLPDEMNNEIFIEQLLNYEQAHLFAVKYQHQVSFLQNQSFPNDSTNNNSNVAETTIQSTQSFTYGRAWDAYCLGKIIEKIYAENKKLGFHELTSHLLNNDSEIKKNYQVPLAIKGVTDSLSSPNWTERPTIEVILYNSTPVTTLRDHSTTLPIPSCIPEVYDFLTGFHAVYV</sequence>
<dbReference type="Gene3D" id="1.10.510.10">
    <property type="entry name" value="Transferase(Phosphotransferase) domain 1"/>
    <property type="match status" value="1"/>
</dbReference>
<dbReference type="GO" id="GO:0004672">
    <property type="term" value="F:protein kinase activity"/>
    <property type="evidence" value="ECO:0007669"/>
    <property type="project" value="InterPro"/>
</dbReference>
<feature type="domain" description="BEACH" evidence="3">
    <location>
        <begin position="502"/>
        <end position="601"/>
    </location>
</feature>
<dbReference type="InterPro" id="IPR036372">
    <property type="entry name" value="BEACH_dom_sf"/>
</dbReference>
<dbReference type="AlphaFoldDB" id="A0A9N8WLQ3"/>
<dbReference type="PANTHER" id="PTHR46866">
    <property type="entry name" value="GH12955P"/>
    <property type="match status" value="1"/>
</dbReference>
<protein>
    <submittedName>
        <fullName evidence="4">9486_t:CDS:1</fullName>
    </submittedName>
</protein>
<dbReference type="PROSITE" id="PS50011">
    <property type="entry name" value="PROTEIN_KINASE_DOM"/>
    <property type="match status" value="1"/>
</dbReference>
<comment type="caution">
    <text evidence="4">The sequence shown here is derived from an EMBL/GenBank/DDBJ whole genome shotgun (WGS) entry which is preliminary data.</text>
</comment>
<keyword evidence="5" id="KW-1185">Reference proteome</keyword>
<feature type="domain" description="Protein kinase" evidence="2">
    <location>
        <begin position="169"/>
        <end position="536"/>
    </location>
</feature>
<proteinExistence type="predicted"/>
<dbReference type="PANTHER" id="PTHR46866:SF1">
    <property type="entry name" value="GH12955P"/>
    <property type="match status" value="1"/>
</dbReference>